<evidence type="ECO:0000313" key="2">
    <source>
        <dbReference type="EMBL" id="HJB28316.1"/>
    </source>
</evidence>
<dbReference type="EMBL" id="DWYZ01000112">
    <property type="protein sequence ID" value="HJB28316.1"/>
    <property type="molecule type" value="Genomic_DNA"/>
</dbReference>
<evidence type="ECO:0000256" key="1">
    <source>
        <dbReference type="SAM" id="Coils"/>
    </source>
</evidence>
<sequence>MLAIGFVAIVLLAGLFMQSQTLRNRLAVYDARAASLEESIEDEKARTEEIDELKEYMQTDEYVEEVARDKLGLVKDNEIVFKEEE</sequence>
<dbReference type="AlphaFoldDB" id="A0A9D2LSH7"/>
<feature type="coiled-coil region" evidence="1">
    <location>
        <begin position="26"/>
        <end position="53"/>
    </location>
</feature>
<evidence type="ECO:0000313" key="3">
    <source>
        <dbReference type="Proteomes" id="UP000823842"/>
    </source>
</evidence>
<name>A0A9D2LSH7_9FIRM</name>
<reference evidence="2" key="1">
    <citation type="journal article" date="2021" name="PeerJ">
        <title>Extensive microbial diversity within the chicken gut microbiome revealed by metagenomics and culture.</title>
        <authorList>
            <person name="Gilroy R."/>
            <person name="Ravi A."/>
            <person name="Getino M."/>
            <person name="Pursley I."/>
            <person name="Horton D.L."/>
            <person name="Alikhan N.F."/>
            <person name="Baker D."/>
            <person name="Gharbi K."/>
            <person name="Hall N."/>
            <person name="Watson M."/>
            <person name="Adriaenssens E.M."/>
            <person name="Foster-Nyarko E."/>
            <person name="Jarju S."/>
            <person name="Secka A."/>
            <person name="Antonio M."/>
            <person name="Oren A."/>
            <person name="Chaudhuri R.R."/>
            <person name="La Ragione R."/>
            <person name="Hildebrand F."/>
            <person name="Pallen M.J."/>
        </authorList>
    </citation>
    <scope>NUCLEOTIDE SEQUENCE</scope>
    <source>
        <strain evidence="2">ChiSjej1B19-5720</strain>
    </source>
</reference>
<gene>
    <name evidence="2" type="ORF">IAA06_05935</name>
</gene>
<proteinExistence type="predicted"/>
<organism evidence="2 3">
    <name type="scientific">Candidatus Blautia faecavium</name>
    <dbReference type="NCBI Taxonomy" id="2838487"/>
    <lineage>
        <taxon>Bacteria</taxon>
        <taxon>Bacillati</taxon>
        <taxon>Bacillota</taxon>
        <taxon>Clostridia</taxon>
        <taxon>Lachnospirales</taxon>
        <taxon>Lachnospiraceae</taxon>
        <taxon>Blautia</taxon>
    </lineage>
</organism>
<reference evidence="2" key="2">
    <citation type="submission" date="2021-04" db="EMBL/GenBank/DDBJ databases">
        <authorList>
            <person name="Gilroy R."/>
        </authorList>
    </citation>
    <scope>NUCLEOTIDE SEQUENCE</scope>
    <source>
        <strain evidence="2">ChiSjej1B19-5720</strain>
    </source>
</reference>
<comment type="caution">
    <text evidence="2">The sequence shown here is derived from an EMBL/GenBank/DDBJ whole genome shotgun (WGS) entry which is preliminary data.</text>
</comment>
<protein>
    <submittedName>
        <fullName evidence="2">Septum formation initiator family protein</fullName>
    </submittedName>
</protein>
<dbReference type="Proteomes" id="UP000823842">
    <property type="component" value="Unassembled WGS sequence"/>
</dbReference>
<dbReference type="InterPro" id="IPR007060">
    <property type="entry name" value="FtsL/DivIC"/>
</dbReference>
<accession>A0A9D2LSH7</accession>
<dbReference type="Pfam" id="PF04977">
    <property type="entry name" value="DivIC"/>
    <property type="match status" value="1"/>
</dbReference>
<keyword evidence="1" id="KW-0175">Coiled coil</keyword>